<accession>A0A8H5ZKU2</accession>
<dbReference type="PANTHER" id="PTHR17630">
    <property type="entry name" value="DIENELACTONE HYDROLASE"/>
    <property type="match status" value="1"/>
</dbReference>
<dbReference type="OMA" id="GEHCTTD"/>
<name>A0A8H5ZKU2_COCSA</name>
<dbReference type="GO" id="GO:0016787">
    <property type="term" value="F:hydrolase activity"/>
    <property type="evidence" value="ECO:0007669"/>
    <property type="project" value="InterPro"/>
</dbReference>
<protein>
    <recommendedName>
        <fullName evidence="2">Dienelactone hydrolase domain-containing protein</fullName>
    </recommendedName>
</protein>
<evidence type="ECO:0000313" key="3">
    <source>
        <dbReference type="EMBL" id="KAF5852473.1"/>
    </source>
</evidence>
<dbReference type="AlphaFoldDB" id="A0A8H5ZKU2"/>
<evidence type="ECO:0000313" key="4">
    <source>
        <dbReference type="Proteomes" id="UP000624244"/>
    </source>
</evidence>
<feature type="compositionally biased region" description="Low complexity" evidence="1">
    <location>
        <begin position="16"/>
        <end position="25"/>
    </location>
</feature>
<feature type="domain" description="Dienelactone hydrolase" evidence="2">
    <location>
        <begin position="78"/>
        <end position="341"/>
    </location>
</feature>
<dbReference type="Pfam" id="PF01738">
    <property type="entry name" value="DLH"/>
    <property type="match status" value="1"/>
</dbReference>
<reference evidence="3" key="1">
    <citation type="submission" date="2019-11" db="EMBL/GenBank/DDBJ databases">
        <title>Bipolaris sorokiniana Genome sequencing.</title>
        <authorList>
            <person name="Wang H."/>
        </authorList>
    </citation>
    <scope>NUCLEOTIDE SEQUENCE</scope>
</reference>
<dbReference type="InterPro" id="IPR002925">
    <property type="entry name" value="Dienelactn_hydro"/>
</dbReference>
<dbReference type="SUPFAM" id="SSF53474">
    <property type="entry name" value="alpha/beta-Hydrolases"/>
    <property type="match status" value="1"/>
</dbReference>
<feature type="region of interest" description="Disordered" evidence="1">
    <location>
        <begin position="1"/>
        <end position="71"/>
    </location>
</feature>
<organism evidence="3 4">
    <name type="scientific">Cochliobolus sativus</name>
    <name type="common">Common root rot and spot blotch fungus</name>
    <name type="synonym">Bipolaris sorokiniana</name>
    <dbReference type="NCBI Taxonomy" id="45130"/>
    <lineage>
        <taxon>Eukaryota</taxon>
        <taxon>Fungi</taxon>
        <taxon>Dikarya</taxon>
        <taxon>Ascomycota</taxon>
        <taxon>Pezizomycotina</taxon>
        <taxon>Dothideomycetes</taxon>
        <taxon>Pleosporomycetidae</taxon>
        <taxon>Pleosporales</taxon>
        <taxon>Pleosporineae</taxon>
        <taxon>Pleosporaceae</taxon>
        <taxon>Bipolaris</taxon>
    </lineage>
</organism>
<comment type="caution">
    <text evidence="3">The sequence shown here is derived from an EMBL/GenBank/DDBJ whole genome shotgun (WGS) entry which is preliminary data.</text>
</comment>
<dbReference type="Proteomes" id="UP000624244">
    <property type="component" value="Unassembled WGS sequence"/>
</dbReference>
<gene>
    <name evidence="3" type="ORF">GGP41_007925</name>
</gene>
<dbReference type="Gene3D" id="3.40.50.1820">
    <property type="entry name" value="alpha/beta hydrolase"/>
    <property type="match status" value="1"/>
</dbReference>
<evidence type="ECO:0000256" key="1">
    <source>
        <dbReference type="SAM" id="MobiDB-lite"/>
    </source>
</evidence>
<dbReference type="InterPro" id="IPR029058">
    <property type="entry name" value="AB_hydrolase_fold"/>
</dbReference>
<dbReference type="PANTHER" id="PTHR17630:SF80">
    <property type="entry name" value="DIENELACTONE HYDROLASE DOMAIN-CONTAINING PROTEIN"/>
    <property type="match status" value="1"/>
</dbReference>
<evidence type="ECO:0000259" key="2">
    <source>
        <dbReference type="Pfam" id="PF01738"/>
    </source>
</evidence>
<dbReference type="EMBL" id="WNKQ01000003">
    <property type="protein sequence ID" value="KAF5852473.1"/>
    <property type="molecule type" value="Genomic_DNA"/>
</dbReference>
<proteinExistence type="predicted"/>
<sequence>MADNEIATRAPESDAQQDTQQQTPQGEAKVPEPAPESVFPGDTRAQDGPSMGEHCTTDRPTPAGERPTGDLTKLGGVECYVAKPADYPHSPSKLLLMLTGGTGVKSTNNQLQADKFAAEGYLVVMPDQFDNDPAPNSVSMDEVSQDASWLEAVKLRTAEGIKSFMIDMWLARHTPEKVLPLLHKVIEGAKEEYADAVANGGGIYGVGYCFGAKYILMLASELPDTIAWGQETPKDEEQGTTKKEPVLRAGAVAHPTMTYKEDLEAVKSPVYIAAVKDDPMFSEDDELTPGRRAMEKNKVEHEIQVFSGVPHGFAVFGDYEDAKIKQSQAQAFGQMLAWIQSH</sequence>